<feature type="domain" description="C2H2-type" evidence="7">
    <location>
        <begin position="79"/>
        <end position="104"/>
    </location>
</feature>
<dbReference type="GO" id="GO:0005667">
    <property type="term" value="C:transcription regulator complex"/>
    <property type="evidence" value="ECO:0007669"/>
    <property type="project" value="TreeGrafter"/>
</dbReference>
<evidence type="ECO:0000259" key="7">
    <source>
        <dbReference type="PROSITE" id="PS50157"/>
    </source>
</evidence>
<accession>A0A9P5SGJ3</accession>
<feature type="region of interest" description="Disordered" evidence="6">
    <location>
        <begin position="126"/>
        <end position="158"/>
    </location>
</feature>
<dbReference type="GO" id="GO:0031519">
    <property type="term" value="C:PcG protein complex"/>
    <property type="evidence" value="ECO:0007669"/>
    <property type="project" value="TreeGrafter"/>
</dbReference>
<dbReference type="FunFam" id="3.30.160.60:FF:002343">
    <property type="entry name" value="Zinc finger protein 33A"/>
    <property type="match status" value="1"/>
</dbReference>
<dbReference type="EMBL" id="JAAAUY010000508">
    <property type="protein sequence ID" value="KAF9329066.1"/>
    <property type="molecule type" value="Genomic_DNA"/>
</dbReference>
<gene>
    <name evidence="8" type="ORF">BG006_007838</name>
</gene>
<feature type="compositionally biased region" description="Polar residues" evidence="6">
    <location>
        <begin position="13"/>
        <end position="24"/>
    </location>
</feature>
<evidence type="ECO:0000313" key="8">
    <source>
        <dbReference type="EMBL" id="KAF9329066.1"/>
    </source>
</evidence>
<evidence type="ECO:0000256" key="6">
    <source>
        <dbReference type="SAM" id="MobiDB-lite"/>
    </source>
</evidence>
<name>A0A9P5SGJ3_9FUNG</name>
<feature type="compositionally biased region" description="Low complexity" evidence="6">
    <location>
        <begin position="26"/>
        <end position="40"/>
    </location>
</feature>
<keyword evidence="4" id="KW-0862">Zinc</keyword>
<reference evidence="8" key="1">
    <citation type="journal article" date="2020" name="Fungal Divers.">
        <title>Resolving the Mortierellaceae phylogeny through synthesis of multi-gene phylogenetics and phylogenomics.</title>
        <authorList>
            <person name="Vandepol N."/>
            <person name="Liber J."/>
            <person name="Desiro A."/>
            <person name="Na H."/>
            <person name="Kennedy M."/>
            <person name="Barry K."/>
            <person name="Grigoriev I.V."/>
            <person name="Miller A.N."/>
            <person name="O'Donnell K."/>
            <person name="Stajich J.E."/>
            <person name="Bonito G."/>
        </authorList>
    </citation>
    <scope>NUCLEOTIDE SEQUENCE</scope>
    <source>
        <strain evidence="8">NVP1</strain>
    </source>
</reference>
<evidence type="ECO:0000256" key="5">
    <source>
        <dbReference type="PROSITE-ProRule" id="PRU00042"/>
    </source>
</evidence>
<feature type="region of interest" description="Disordered" evidence="6">
    <location>
        <begin position="171"/>
        <end position="226"/>
    </location>
</feature>
<evidence type="ECO:0000256" key="1">
    <source>
        <dbReference type="ARBA" id="ARBA00022723"/>
    </source>
</evidence>
<dbReference type="GO" id="GO:0000978">
    <property type="term" value="F:RNA polymerase II cis-regulatory region sequence-specific DNA binding"/>
    <property type="evidence" value="ECO:0007669"/>
    <property type="project" value="TreeGrafter"/>
</dbReference>
<dbReference type="InterPro" id="IPR013087">
    <property type="entry name" value="Znf_C2H2_type"/>
</dbReference>
<dbReference type="PANTHER" id="PTHR14003">
    <property type="entry name" value="TRANSCRIPTIONAL REPRESSOR PROTEIN YY"/>
    <property type="match status" value="1"/>
</dbReference>
<keyword evidence="3 5" id="KW-0863">Zinc-finger</keyword>
<feature type="region of interest" description="Disordered" evidence="6">
    <location>
        <begin position="406"/>
        <end position="453"/>
    </location>
</feature>
<keyword evidence="1" id="KW-0479">Metal-binding</keyword>
<dbReference type="SMART" id="SM00355">
    <property type="entry name" value="ZnF_C2H2"/>
    <property type="match status" value="2"/>
</dbReference>
<dbReference type="AlphaFoldDB" id="A0A9P5SGJ3"/>
<dbReference type="Proteomes" id="UP000696485">
    <property type="component" value="Unassembled WGS sequence"/>
</dbReference>
<evidence type="ECO:0000256" key="4">
    <source>
        <dbReference type="ARBA" id="ARBA00022833"/>
    </source>
</evidence>
<keyword evidence="2" id="KW-0677">Repeat</keyword>
<feature type="compositionally biased region" description="Basic and acidic residues" evidence="6">
    <location>
        <begin position="442"/>
        <end position="453"/>
    </location>
</feature>
<dbReference type="PROSITE" id="PS50157">
    <property type="entry name" value="ZINC_FINGER_C2H2_2"/>
    <property type="match status" value="2"/>
</dbReference>
<dbReference type="GO" id="GO:0000981">
    <property type="term" value="F:DNA-binding transcription factor activity, RNA polymerase II-specific"/>
    <property type="evidence" value="ECO:0007669"/>
    <property type="project" value="TreeGrafter"/>
</dbReference>
<dbReference type="Gene3D" id="3.30.160.60">
    <property type="entry name" value="Classic Zinc Finger"/>
    <property type="match status" value="2"/>
</dbReference>
<dbReference type="PROSITE" id="PS00028">
    <property type="entry name" value="ZINC_FINGER_C2H2_1"/>
    <property type="match status" value="1"/>
</dbReference>
<dbReference type="SUPFAM" id="SSF57667">
    <property type="entry name" value="beta-beta-alpha zinc fingers"/>
    <property type="match status" value="1"/>
</dbReference>
<feature type="compositionally biased region" description="Basic residues" evidence="6">
    <location>
        <begin position="196"/>
        <end position="208"/>
    </location>
</feature>
<protein>
    <recommendedName>
        <fullName evidence="7">C2H2-type domain-containing protein</fullName>
    </recommendedName>
</protein>
<dbReference type="GO" id="GO:0008270">
    <property type="term" value="F:zinc ion binding"/>
    <property type="evidence" value="ECO:0007669"/>
    <property type="project" value="UniProtKB-KW"/>
</dbReference>
<evidence type="ECO:0000313" key="9">
    <source>
        <dbReference type="Proteomes" id="UP000696485"/>
    </source>
</evidence>
<feature type="compositionally biased region" description="Low complexity" evidence="6">
    <location>
        <begin position="171"/>
        <end position="190"/>
    </location>
</feature>
<dbReference type="Pfam" id="PF00096">
    <property type="entry name" value="zf-C2H2"/>
    <property type="match status" value="1"/>
</dbReference>
<keyword evidence="9" id="KW-1185">Reference proteome</keyword>
<comment type="caution">
    <text evidence="8">The sequence shown here is derived from an EMBL/GenBank/DDBJ whole genome shotgun (WGS) entry which is preliminary data.</text>
</comment>
<dbReference type="PANTHER" id="PTHR14003:SF19">
    <property type="entry name" value="YY2 TRANSCRIPTION FACTOR"/>
    <property type="match status" value="1"/>
</dbReference>
<sequence>MDQDEYDHEYTGSDGTNTSSNYDNHPSVPTTGPSPSSTSSNKAKGKLFQCTGFGDCRMVFTRSEHLARHARKHTGEKPFKCVVEGCSRMFSRFDNMVQHTQTHTKGAHPDFSEGVAHKIALETRRKSEAGLITPSRTSRAAKRASHGSPSKEVSMPVSSLNVDVSSSSMAMYTPSSQSPLLASSASPSSPVAHDHQVKHKRSLSKKPSKQNQGHIRTGSLEAPARSHPAETWYASKLHHRPSLDYGLDMYARRNRSLDAHLPPMNYPQGPHPLDTFVPHPLSLEGSPMQRAPRLQGPYPAPQYHRPSDLSDNTLPPLRSVMLPPEQTRLPSIAGRFRSQSINFDYAHAPQPEVLRSRRLSLVDLEAPIQEATQAVHHSIAAPAPVKESVGVSEDEIQALEAFGELWSRGRNKSQPSQPSQHESAQAAIPGLDHGRRPVGPLDDPRYGSMELDH</sequence>
<evidence type="ECO:0000256" key="3">
    <source>
        <dbReference type="ARBA" id="ARBA00022771"/>
    </source>
</evidence>
<evidence type="ECO:0000256" key="2">
    <source>
        <dbReference type="ARBA" id="ARBA00022737"/>
    </source>
</evidence>
<dbReference type="GO" id="GO:0000785">
    <property type="term" value="C:chromatin"/>
    <property type="evidence" value="ECO:0007669"/>
    <property type="project" value="TreeGrafter"/>
</dbReference>
<proteinExistence type="predicted"/>
<dbReference type="InterPro" id="IPR036236">
    <property type="entry name" value="Znf_C2H2_sf"/>
</dbReference>
<feature type="domain" description="C2H2-type" evidence="7">
    <location>
        <begin position="48"/>
        <end position="78"/>
    </location>
</feature>
<feature type="compositionally biased region" description="Polar residues" evidence="6">
    <location>
        <begin position="412"/>
        <end position="423"/>
    </location>
</feature>
<organism evidence="8 9">
    <name type="scientific">Podila minutissima</name>
    <dbReference type="NCBI Taxonomy" id="64525"/>
    <lineage>
        <taxon>Eukaryota</taxon>
        <taxon>Fungi</taxon>
        <taxon>Fungi incertae sedis</taxon>
        <taxon>Mucoromycota</taxon>
        <taxon>Mortierellomycotina</taxon>
        <taxon>Mortierellomycetes</taxon>
        <taxon>Mortierellales</taxon>
        <taxon>Mortierellaceae</taxon>
        <taxon>Podila</taxon>
    </lineage>
</organism>
<feature type="region of interest" description="Disordered" evidence="6">
    <location>
        <begin position="1"/>
        <end position="43"/>
    </location>
</feature>